<protein>
    <submittedName>
        <fullName evidence="2">tRNA(Glu)-specific nuclease WapA</fullName>
        <ecNumber evidence="2">3.1.-.-</ecNumber>
    </submittedName>
</protein>
<reference evidence="2" key="1">
    <citation type="submission" date="2016-10" db="EMBL/GenBank/DDBJ databases">
        <title>Sequence of Gallionella enrichment culture.</title>
        <authorList>
            <person name="Poehlein A."/>
            <person name="Muehling M."/>
            <person name="Daniel R."/>
        </authorList>
    </citation>
    <scope>NUCLEOTIDE SEQUENCE</scope>
</reference>
<dbReference type="NCBIfam" id="TIGR03696">
    <property type="entry name" value="Rhs_assc_core"/>
    <property type="match status" value="1"/>
</dbReference>
<name>A0A1J5R210_9ZZZZ</name>
<dbReference type="PANTHER" id="PTHR32305">
    <property type="match status" value="1"/>
</dbReference>
<dbReference type="PANTHER" id="PTHR32305:SF15">
    <property type="entry name" value="PROTEIN RHSA-RELATED"/>
    <property type="match status" value="1"/>
</dbReference>
<feature type="region of interest" description="Disordered" evidence="1">
    <location>
        <begin position="1"/>
        <end position="28"/>
    </location>
</feature>
<dbReference type="InterPro" id="IPR022385">
    <property type="entry name" value="Rhs_assc_core"/>
</dbReference>
<gene>
    <name evidence="2" type="primary">wapA_2</name>
    <name evidence="2" type="ORF">GALL_280880</name>
</gene>
<sequence length="574" mass="62316">MTGELESVDYSDTPSTNPDVSYTYTRTGQMDTVTDSTGSRSFAYDPNHLVLTSETLDSSFYGGRVLTQKYDSASGTAGRNTGYTLSSGSTTEQDIGYGYDSYGRFSSLSTLSPTLSSSSASFTYSYASGSNLIYTVADSDSGWTQTRTWNATRNLLDSIETIVNTTAKSQFAYAYDAWGRRTSVVRTGEMYSRYENGGLVTTWGYDDRSEVTSAQSYYSTSITNLNSPVEGRNYGYTFDSIGNRVSSSIDSRTTGYTSNNLNQITSRTTPGSVDVSGFAPSSSTVGVTVQGNAAAPTRAGDYFHAVGTVNNAGTSVDASVTVTSSNPNASVTRKRFVPIGDNSGTPWQYDLDGNLTQDDQWVYTWDAENRLVSMETRADLISPNANVIAAADARRIEFTYDYLGRRVQKLVRSGWDGSTYATVLSTTRYVYDGWNLIAEYSVSSSGSLVLGRSFTWGLDLSGSSTGAGGVGGLLLMQDSSGQFEYGYDGNGNVSCVVNRAAGATVAEYEYSPFGEPLRATGVYAQLNPFRFSTKYVDDETGLLYYGHRYYSTSIGRFINRDPSEEQGHWCPKQV</sequence>
<dbReference type="Gene3D" id="2.180.10.10">
    <property type="entry name" value="RHS repeat-associated core"/>
    <property type="match status" value="1"/>
</dbReference>
<dbReference type="AlphaFoldDB" id="A0A1J5R210"/>
<accession>A0A1J5R210</accession>
<dbReference type="InterPro" id="IPR050708">
    <property type="entry name" value="T6SS_VgrG/RHS"/>
</dbReference>
<feature type="compositionally biased region" description="Polar residues" evidence="1">
    <location>
        <begin position="10"/>
        <end position="28"/>
    </location>
</feature>
<keyword evidence="2" id="KW-0378">Hydrolase</keyword>
<organism evidence="2">
    <name type="scientific">mine drainage metagenome</name>
    <dbReference type="NCBI Taxonomy" id="410659"/>
    <lineage>
        <taxon>unclassified sequences</taxon>
        <taxon>metagenomes</taxon>
        <taxon>ecological metagenomes</taxon>
    </lineage>
</organism>
<dbReference type="GO" id="GO:0016787">
    <property type="term" value="F:hydrolase activity"/>
    <property type="evidence" value="ECO:0007669"/>
    <property type="project" value="UniProtKB-KW"/>
</dbReference>
<evidence type="ECO:0000313" key="2">
    <source>
        <dbReference type="EMBL" id="OIQ89998.1"/>
    </source>
</evidence>
<comment type="caution">
    <text evidence="2">The sequence shown here is derived from an EMBL/GenBank/DDBJ whole genome shotgun (WGS) entry which is preliminary data.</text>
</comment>
<dbReference type="EMBL" id="MLJW01000308">
    <property type="protein sequence ID" value="OIQ89998.1"/>
    <property type="molecule type" value="Genomic_DNA"/>
</dbReference>
<proteinExistence type="predicted"/>
<dbReference type="EC" id="3.1.-.-" evidence="2"/>
<evidence type="ECO:0000256" key="1">
    <source>
        <dbReference type="SAM" id="MobiDB-lite"/>
    </source>
</evidence>